<dbReference type="Gene3D" id="3.90.180.10">
    <property type="entry name" value="Medium-chain alcohol dehydrogenases, catalytic domain"/>
    <property type="match status" value="2"/>
</dbReference>
<evidence type="ECO:0000256" key="4">
    <source>
        <dbReference type="ARBA" id="ARBA00022833"/>
    </source>
</evidence>
<accession>A0ABP5SJX7</accession>
<dbReference type="InterPro" id="IPR013149">
    <property type="entry name" value="ADH-like_C"/>
</dbReference>
<comment type="cofactor">
    <cofactor evidence="1">
        <name>Zn(2+)</name>
        <dbReference type="ChEBI" id="CHEBI:29105"/>
    </cofactor>
</comment>
<comment type="similarity">
    <text evidence="2">Belongs to the zinc-containing alcohol dehydrogenase family.</text>
</comment>
<dbReference type="Proteomes" id="UP001501444">
    <property type="component" value="Unassembled WGS sequence"/>
</dbReference>
<dbReference type="SUPFAM" id="SSF50129">
    <property type="entry name" value="GroES-like"/>
    <property type="match status" value="1"/>
</dbReference>
<dbReference type="PANTHER" id="PTHR43350">
    <property type="entry name" value="NAD-DEPENDENT ALCOHOL DEHYDROGENASE"/>
    <property type="match status" value="1"/>
</dbReference>
<dbReference type="InterPro" id="IPR011032">
    <property type="entry name" value="GroES-like_sf"/>
</dbReference>
<dbReference type="EMBL" id="BAAARV010000008">
    <property type="protein sequence ID" value="GAA2332905.1"/>
    <property type="molecule type" value="Genomic_DNA"/>
</dbReference>
<evidence type="ECO:0000256" key="3">
    <source>
        <dbReference type="ARBA" id="ARBA00022723"/>
    </source>
</evidence>
<keyword evidence="5" id="KW-0560">Oxidoreductase</keyword>
<reference evidence="8" key="1">
    <citation type="journal article" date="2019" name="Int. J. Syst. Evol. Microbiol.">
        <title>The Global Catalogue of Microorganisms (GCM) 10K type strain sequencing project: providing services to taxonomists for standard genome sequencing and annotation.</title>
        <authorList>
            <consortium name="The Broad Institute Genomics Platform"/>
            <consortium name="The Broad Institute Genome Sequencing Center for Infectious Disease"/>
            <person name="Wu L."/>
            <person name="Ma J."/>
        </authorList>
    </citation>
    <scope>NUCLEOTIDE SEQUENCE [LARGE SCALE GENOMIC DNA]</scope>
    <source>
        <strain evidence="8">JCM 3272</strain>
    </source>
</reference>
<dbReference type="RefSeq" id="WP_344611217.1">
    <property type="nucleotide sequence ID" value="NZ_BAAARV010000008.1"/>
</dbReference>
<evidence type="ECO:0000313" key="7">
    <source>
        <dbReference type="EMBL" id="GAA2332905.1"/>
    </source>
</evidence>
<keyword evidence="8" id="KW-1185">Reference proteome</keyword>
<dbReference type="InterPro" id="IPR036291">
    <property type="entry name" value="NAD(P)-bd_dom_sf"/>
</dbReference>
<organism evidence="7 8">
    <name type="scientific">Dactylosporangium salmoneum</name>
    <dbReference type="NCBI Taxonomy" id="53361"/>
    <lineage>
        <taxon>Bacteria</taxon>
        <taxon>Bacillati</taxon>
        <taxon>Actinomycetota</taxon>
        <taxon>Actinomycetes</taxon>
        <taxon>Micromonosporales</taxon>
        <taxon>Micromonosporaceae</taxon>
        <taxon>Dactylosporangium</taxon>
    </lineage>
</organism>
<comment type="caution">
    <text evidence="7">The sequence shown here is derived from an EMBL/GenBank/DDBJ whole genome shotgun (WGS) entry which is preliminary data.</text>
</comment>
<evidence type="ECO:0000256" key="1">
    <source>
        <dbReference type="ARBA" id="ARBA00001947"/>
    </source>
</evidence>
<dbReference type="PANTHER" id="PTHR43350:SF19">
    <property type="entry name" value="D-GULOSIDE 3-DEHYDROGENASE"/>
    <property type="match status" value="1"/>
</dbReference>
<keyword evidence="3" id="KW-0479">Metal-binding</keyword>
<evidence type="ECO:0000256" key="2">
    <source>
        <dbReference type="ARBA" id="ARBA00008072"/>
    </source>
</evidence>
<gene>
    <name evidence="7" type="ORF">GCM10010170_012020</name>
</gene>
<name>A0ABP5SJX7_9ACTN</name>
<keyword evidence="4" id="KW-0862">Zinc</keyword>
<evidence type="ECO:0000313" key="8">
    <source>
        <dbReference type="Proteomes" id="UP001501444"/>
    </source>
</evidence>
<dbReference type="SUPFAM" id="SSF51735">
    <property type="entry name" value="NAD(P)-binding Rossmann-fold domains"/>
    <property type="match status" value="1"/>
</dbReference>
<dbReference type="InterPro" id="IPR020843">
    <property type="entry name" value="ER"/>
</dbReference>
<protein>
    <submittedName>
        <fullName evidence="7">Zinc-binding alcohol dehydrogenase</fullName>
    </submittedName>
</protein>
<dbReference type="CDD" id="cd08255">
    <property type="entry name" value="2-desacetyl-2-hydroxyethyl_bacteriochlorophyllide_like"/>
    <property type="match status" value="1"/>
</dbReference>
<dbReference type="SMART" id="SM00829">
    <property type="entry name" value="PKS_ER"/>
    <property type="match status" value="1"/>
</dbReference>
<dbReference type="Pfam" id="PF00107">
    <property type="entry name" value="ADH_zinc_N"/>
    <property type="match status" value="1"/>
</dbReference>
<evidence type="ECO:0000256" key="5">
    <source>
        <dbReference type="ARBA" id="ARBA00023002"/>
    </source>
</evidence>
<evidence type="ECO:0000259" key="6">
    <source>
        <dbReference type="SMART" id="SM00829"/>
    </source>
</evidence>
<feature type="domain" description="Enoyl reductase (ER)" evidence="6">
    <location>
        <begin position="24"/>
        <end position="331"/>
    </location>
</feature>
<sequence length="335" mass="35501">MTRPTLAPAAGATTLHCRRLFITGPGTIELLDEELPPLGEQEVYATAVLSGISHGTELAWLRGTAAALHRTWDPQRRLYLDGPGRAYPVAPGYESMARVAAVGPAVSGVRVGDLIAVDGPHASGHVLSERAATAGRLPDGVTPEQAVVMGLGTVGLLAAQQARLAGATVIGVDRYPLRVQAAETLGIAALLADGADIAAQVRNHVGPDGADAAIEASGSLNGLHEAIRCLRVGGRVATVASYHGDQTGLRLGEEYHRNRITIYSSMTVNNCPARTHPLWNRDRLDATARAQITDGRVRTDGLITHRIPFTDAPDAYQLLLNRPQDTIKVVLTYDH</sequence>
<proteinExistence type="inferred from homology"/>